<reference evidence="3 4" key="1">
    <citation type="submission" date="2022-05" db="EMBL/GenBank/DDBJ databases">
        <title>A multi-omics perspective on studying reproductive biology in Daphnia sinensis.</title>
        <authorList>
            <person name="Jia J."/>
        </authorList>
    </citation>
    <scope>NUCLEOTIDE SEQUENCE [LARGE SCALE GENOMIC DNA]</scope>
    <source>
        <strain evidence="3 4">WSL</strain>
    </source>
</reference>
<feature type="compositionally biased region" description="Low complexity" evidence="1">
    <location>
        <begin position="286"/>
        <end position="307"/>
    </location>
</feature>
<comment type="caution">
    <text evidence="3">The sequence shown here is derived from an EMBL/GenBank/DDBJ whole genome shotgun (WGS) entry which is preliminary data.</text>
</comment>
<evidence type="ECO:0000256" key="2">
    <source>
        <dbReference type="SAM" id="SignalP"/>
    </source>
</evidence>
<proteinExistence type="predicted"/>
<gene>
    <name evidence="3" type="ORF">GHT06_009955</name>
</gene>
<feature type="region of interest" description="Disordered" evidence="1">
    <location>
        <begin position="270"/>
        <end position="307"/>
    </location>
</feature>
<dbReference type="Proteomes" id="UP000820818">
    <property type="component" value="Linkage Group LG2"/>
</dbReference>
<keyword evidence="4" id="KW-1185">Reference proteome</keyword>
<protein>
    <submittedName>
        <fullName evidence="3">Uncharacterized protein</fullName>
    </submittedName>
</protein>
<keyword evidence="2" id="KW-0732">Signal</keyword>
<name>A0AAD5PYL2_9CRUS</name>
<evidence type="ECO:0000313" key="4">
    <source>
        <dbReference type="Proteomes" id="UP000820818"/>
    </source>
</evidence>
<feature type="signal peptide" evidence="2">
    <location>
        <begin position="1"/>
        <end position="17"/>
    </location>
</feature>
<dbReference type="AlphaFoldDB" id="A0AAD5PYL2"/>
<dbReference type="EMBL" id="WJBH02000002">
    <property type="protein sequence ID" value="KAI9562513.1"/>
    <property type="molecule type" value="Genomic_DNA"/>
</dbReference>
<accession>A0AAD5PYL2</accession>
<feature type="chain" id="PRO_5041948063" evidence="2">
    <location>
        <begin position="18"/>
        <end position="307"/>
    </location>
</feature>
<organism evidence="3 4">
    <name type="scientific">Daphnia sinensis</name>
    <dbReference type="NCBI Taxonomy" id="1820382"/>
    <lineage>
        <taxon>Eukaryota</taxon>
        <taxon>Metazoa</taxon>
        <taxon>Ecdysozoa</taxon>
        <taxon>Arthropoda</taxon>
        <taxon>Crustacea</taxon>
        <taxon>Branchiopoda</taxon>
        <taxon>Diplostraca</taxon>
        <taxon>Cladocera</taxon>
        <taxon>Anomopoda</taxon>
        <taxon>Daphniidae</taxon>
        <taxon>Daphnia</taxon>
        <taxon>Daphnia similis group</taxon>
    </lineage>
</organism>
<evidence type="ECO:0000313" key="3">
    <source>
        <dbReference type="EMBL" id="KAI9562513.1"/>
    </source>
</evidence>
<sequence>MLLYFMLTTMLCTTAWAFETIICNCDNPSAKEHFRTNDENCPSLLKPTQKEIDYMLWTNRRAGIKFPASICGRWMKINHITTDFFGQQIIVPETVALETSLTECTIMAKTKPHATGEIIMSTLMEDIMFIVTILGRKLKQPSFNQNGICPLPSATTTIIHTTTNHSHMNIIADLAAAMAEQSMKTGINSSTAMRNIIKNQTSANNDDDSDIETDEDGSIENDIGIALNEVLLKSPNLINDIGATLLLFREKPVARGIRLDLLDVMATSWSGSSGSGAGWIRPPSSPDSGSCSGSALSSWSAISKSSS</sequence>
<evidence type="ECO:0000256" key="1">
    <source>
        <dbReference type="SAM" id="MobiDB-lite"/>
    </source>
</evidence>